<feature type="domain" description="Polyphosphate kinase-2-related" evidence="1">
    <location>
        <begin position="11"/>
        <end position="233"/>
    </location>
</feature>
<proteinExistence type="predicted"/>
<organism evidence="2 3">
    <name type="scientific">endosymbiont of Escarpia spicata</name>
    <dbReference type="NCBI Taxonomy" id="2200908"/>
    <lineage>
        <taxon>Bacteria</taxon>
        <taxon>Pseudomonadati</taxon>
        <taxon>Pseudomonadota</taxon>
        <taxon>Gammaproteobacteria</taxon>
        <taxon>sulfur-oxidizing symbionts</taxon>
    </lineage>
</organism>
<protein>
    <submittedName>
        <fullName evidence="2">Polyphosphate:AMP phosphotransferase</fullName>
    </submittedName>
</protein>
<dbReference type="SUPFAM" id="SSF52540">
    <property type="entry name" value="P-loop containing nucleoside triphosphate hydrolases"/>
    <property type="match status" value="2"/>
</dbReference>
<evidence type="ECO:0000259" key="1">
    <source>
        <dbReference type="Pfam" id="PF03976"/>
    </source>
</evidence>
<feature type="domain" description="Polyphosphate kinase-2-related" evidence="1">
    <location>
        <begin position="272"/>
        <end position="495"/>
    </location>
</feature>
<dbReference type="GO" id="GO:0043751">
    <property type="term" value="F:polyphosphate:AMP phosphotransferase activity"/>
    <property type="evidence" value="ECO:0007669"/>
    <property type="project" value="InterPro"/>
</dbReference>
<evidence type="ECO:0000313" key="3">
    <source>
        <dbReference type="Proteomes" id="UP000254771"/>
    </source>
</evidence>
<accession>A0A370DJL3</accession>
<sequence length="511" mass="59890">MFEATKVGRKVTKEDYKAEEPDLRTELLRVQREIRKTNTSVVIIVAGVEGAGKGGVVNRLNEWLDPRNVQTFAFWDQTDEEQARPRYWRFWRTLAPKGDISILFGGWYLAPIEHRFRDRCDDAQLDAELNRIADFERMLTEDGTLILKFWFHLPETVQKQRLKSLSRDDKSRWKMLPKKARFSQQYRHFEKVAERVIRHTDTGATPWYMIEATDKRYRDLTVGRTLLEAMKSRLETPQPLCIPATSHAPTLPNQASAQITLLDQVDLSKTKKRDLYKSELKKLQAEANELTWKAYQKKRSCVLVFEGVDAGGKGGAIRRLTSAVDARLYRTIPIAAPTDEEKAHHYLWRFWRHLPRAGRMTIFDRSWYGRVLVERVEGFASDPEWQRAYSEINQFEQQMSENGIIVMKFWLHISADEQLARFEARKATPYKQHKITDEDWRNREKWEEYKLAVNEMVIRTSTEFAPWHLIPGNDKKYARVTVLRTIVERLRAELKSDDKASGYIPCGPLKV</sequence>
<dbReference type="NCBIfam" id="TIGR03708">
    <property type="entry name" value="poly_P_AMP_trns"/>
    <property type="match status" value="1"/>
</dbReference>
<keyword evidence="3" id="KW-1185">Reference proteome</keyword>
<dbReference type="InterPro" id="IPR022488">
    <property type="entry name" value="PPK2-related"/>
</dbReference>
<dbReference type="PANTHER" id="PTHR34383:SF3">
    <property type="entry name" value="POLYPHOSPHATE:AMP PHOSPHOTRANSFERASE"/>
    <property type="match status" value="1"/>
</dbReference>
<dbReference type="EMBL" id="QFXE01000015">
    <property type="protein sequence ID" value="RDH84356.1"/>
    <property type="molecule type" value="Genomic_DNA"/>
</dbReference>
<dbReference type="PANTHER" id="PTHR34383">
    <property type="entry name" value="POLYPHOSPHATE:AMP PHOSPHOTRANSFERASE-RELATED"/>
    <property type="match status" value="1"/>
</dbReference>
<dbReference type="GO" id="GO:0006797">
    <property type="term" value="P:polyphosphate metabolic process"/>
    <property type="evidence" value="ECO:0007669"/>
    <property type="project" value="InterPro"/>
</dbReference>
<name>A0A370DJL3_9GAMM</name>
<dbReference type="Gene3D" id="3.40.50.300">
    <property type="entry name" value="P-loop containing nucleotide triphosphate hydrolases"/>
    <property type="match status" value="2"/>
</dbReference>
<evidence type="ECO:0000313" key="2">
    <source>
        <dbReference type="EMBL" id="RDH84356.1"/>
    </source>
</evidence>
<dbReference type="InterPro" id="IPR022489">
    <property type="entry name" value="PolyP_AMP_Tfrase"/>
</dbReference>
<dbReference type="Pfam" id="PF03976">
    <property type="entry name" value="PPK2"/>
    <property type="match status" value="2"/>
</dbReference>
<gene>
    <name evidence="2" type="primary">pap</name>
    <name evidence="2" type="ORF">DIZ78_12510</name>
</gene>
<reference evidence="2 3" key="1">
    <citation type="journal article" date="2018" name="ISME J.">
        <title>Endosymbiont genomes yield clues of tubeworm success.</title>
        <authorList>
            <person name="Li Y."/>
            <person name="Liles M.R."/>
            <person name="Halanych K.M."/>
        </authorList>
    </citation>
    <scope>NUCLEOTIDE SEQUENCE [LARGE SCALE GENOMIC DNA]</scope>
    <source>
        <strain evidence="2">A1462</strain>
    </source>
</reference>
<dbReference type="Proteomes" id="UP000254771">
    <property type="component" value="Unassembled WGS sequence"/>
</dbReference>
<dbReference type="InterPro" id="IPR027417">
    <property type="entry name" value="P-loop_NTPase"/>
</dbReference>
<dbReference type="AlphaFoldDB" id="A0A370DJL3"/>
<comment type="caution">
    <text evidence="2">The sequence shown here is derived from an EMBL/GenBank/DDBJ whole genome shotgun (WGS) entry which is preliminary data.</text>
</comment>